<evidence type="ECO:0000256" key="1">
    <source>
        <dbReference type="ARBA" id="ARBA00006243"/>
    </source>
</evidence>
<feature type="domain" description="PurM-like C-terminal" evidence="3">
    <location>
        <begin position="173"/>
        <end position="318"/>
    </location>
</feature>
<proteinExistence type="inferred from homology"/>
<evidence type="ECO:0000313" key="5">
    <source>
        <dbReference type="Proteomes" id="UP000503820"/>
    </source>
</evidence>
<keyword evidence="5" id="KW-1185">Reference proteome</keyword>
<evidence type="ECO:0000259" key="3">
    <source>
        <dbReference type="Pfam" id="PF02769"/>
    </source>
</evidence>
<dbReference type="CDD" id="cd02197">
    <property type="entry name" value="HypE"/>
    <property type="match status" value="1"/>
</dbReference>
<sequence>MVIMSKSPLADTLSEKTLLLDHGSGGHASSRLIGNLFFRHFDNPILNAMNDAARLDMCGPISMSTDSYTVDPLFFPGGDIGTLAVHGTVNDVAMMGARPRYLSCGFILEEGLPMETLERIVVSMAAAASEAGVVIVTGDTKVVPRGAVDKVFINTTGLGEIIADPAPAGNCARPGDAVLVSGTMGDHGLTVLSGREGLNFSTDIRSDSAPLNHMVEALVTQVGDIHVLRDPTRGGLATTLNEIAGQSGVVIHMREADVPVRESVRNGCSFLGLDPLYLANEGKLICILPQEKAQAALELMRSMPYGENAVQVGTVRDAADGPGKAGQVVLETPLGGHRLLGMLEGEQLPRIC</sequence>
<dbReference type="Pfam" id="PF00586">
    <property type="entry name" value="AIRS"/>
    <property type="match status" value="1"/>
</dbReference>
<reference evidence="4 5" key="1">
    <citation type="submission" date="2020-05" db="EMBL/GenBank/DDBJ databases">
        <title>Draft genome sequence of Desulfovibrio psychrotolerans JS1T.</title>
        <authorList>
            <person name="Ueno A."/>
            <person name="Tamazawa S."/>
            <person name="Tamamura S."/>
            <person name="Murakami T."/>
            <person name="Kiyama T."/>
            <person name="Inomata H."/>
            <person name="Amano Y."/>
            <person name="Miyakawa K."/>
            <person name="Tamaki H."/>
            <person name="Naganuma T."/>
            <person name="Kaneko K."/>
        </authorList>
    </citation>
    <scope>NUCLEOTIDE SEQUENCE [LARGE SCALE GENOMIC DNA]</scope>
    <source>
        <strain evidence="4 5">JS1</strain>
    </source>
</reference>
<dbReference type="InterPro" id="IPR036676">
    <property type="entry name" value="PurM-like_C_sf"/>
</dbReference>
<name>A0A7J0BRQ9_9BACT</name>
<dbReference type="Pfam" id="PF02769">
    <property type="entry name" value="AIRS_C"/>
    <property type="match status" value="1"/>
</dbReference>
<dbReference type="Gene3D" id="3.30.1330.10">
    <property type="entry name" value="PurM-like, N-terminal domain"/>
    <property type="match status" value="1"/>
</dbReference>
<dbReference type="AlphaFoldDB" id="A0A7J0BRQ9"/>
<dbReference type="InterPro" id="IPR036921">
    <property type="entry name" value="PurM-like_N_sf"/>
</dbReference>
<dbReference type="PANTHER" id="PTHR30303">
    <property type="entry name" value="HYDROGENASE ISOENZYMES FORMATION PROTEIN HYPE"/>
    <property type="match status" value="1"/>
</dbReference>
<dbReference type="GO" id="GO:0051604">
    <property type="term" value="P:protein maturation"/>
    <property type="evidence" value="ECO:0007669"/>
    <property type="project" value="TreeGrafter"/>
</dbReference>
<evidence type="ECO:0000313" key="4">
    <source>
        <dbReference type="EMBL" id="GFM36403.1"/>
    </source>
</evidence>
<evidence type="ECO:0000259" key="2">
    <source>
        <dbReference type="Pfam" id="PF00586"/>
    </source>
</evidence>
<dbReference type="InterPro" id="IPR016188">
    <property type="entry name" value="PurM-like_N"/>
</dbReference>
<comment type="similarity">
    <text evidence="1">Belongs to the HypE family.</text>
</comment>
<dbReference type="InterPro" id="IPR011854">
    <property type="entry name" value="HypE"/>
</dbReference>
<protein>
    <submittedName>
        <fullName evidence="4">Hydrogenase expression/formation protein HypE</fullName>
    </submittedName>
</protein>
<dbReference type="InterPro" id="IPR010918">
    <property type="entry name" value="PurM-like_C_dom"/>
</dbReference>
<comment type="caution">
    <text evidence="4">The sequence shown here is derived from an EMBL/GenBank/DDBJ whole genome shotgun (WGS) entry which is preliminary data.</text>
</comment>
<dbReference type="Proteomes" id="UP000503820">
    <property type="component" value="Unassembled WGS sequence"/>
</dbReference>
<dbReference type="PANTHER" id="PTHR30303:SF0">
    <property type="entry name" value="CARBAMOYL DEHYDRATASE HYPE"/>
    <property type="match status" value="1"/>
</dbReference>
<feature type="domain" description="PurM-like N-terminal" evidence="2">
    <location>
        <begin position="51"/>
        <end position="161"/>
    </location>
</feature>
<accession>A0A7J0BRQ9</accession>
<dbReference type="SUPFAM" id="SSF56042">
    <property type="entry name" value="PurM C-terminal domain-like"/>
    <property type="match status" value="1"/>
</dbReference>
<dbReference type="PIRSF" id="PIRSF005644">
    <property type="entry name" value="Hdrgns_mtr_HypE"/>
    <property type="match status" value="1"/>
</dbReference>
<dbReference type="Gene3D" id="3.90.650.10">
    <property type="entry name" value="PurM-like C-terminal domain"/>
    <property type="match status" value="1"/>
</dbReference>
<dbReference type="EMBL" id="BLVP01000006">
    <property type="protein sequence ID" value="GFM36403.1"/>
    <property type="molecule type" value="Genomic_DNA"/>
</dbReference>
<gene>
    <name evidence="4" type="primary">hypE</name>
    <name evidence="4" type="ORF">DSM19430T_10870</name>
</gene>
<organism evidence="4 5">
    <name type="scientific">Desulfovibrio psychrotolerans</name>
    <dbReference type="NCBI Taxonomy" id="415242"/>
    <lineage>
        <taxon>Bacteria</taxon>
        <taxon>Pseudomonadati</taxon>
        <taxon>Thermodesulfobacteriota</taxon>
        <taxon>Desulfovibrionia</taxon>
        <taxon>Desulfovibrionales</taxon>
        <taxon>Desulfovibrionaceae</taxon>
        <taxon>Desulfovibrio</taxon>
    </lineage>
</organism>
<dbReference type="SUPFAM" id="SSF55326">
    <property type="entry name" value="PurM N-terminal domain-like"/>
    <property type="match status" value="1"/>
</dbReference>
<dbReference type="NCBIfam" id="TIGR02124">
    <property type="entry name" value="hypE"/>
    <property type="match status" value="1"/>
</dbReference>